<dbReference type="EMBL" id="JTDE01001772">
    <property type="protein sequence ID" value="KAF7258361.1"/>
    <property type="molecule type" value="Genomic_DNA"/>
</dbReference>
<name>A0A8S9YZK4_9TREM</name>
<evidence type="ECO:0000313" key="2">
    <source>
        <dbReference type="EMBL" id="KAF7258361.1"/>
    </source>
</evidence>
<proteinExistence type="predicted"/>
<evidence type="ECO:0000256" key="1">
    <source>
        <dbReference type="SAM" id="Phobius"/>
    </source>
</evidence>
<dbReference type="Proteomes" id="UP000822476">
    <property type="component" value="Unassembled WGS sequence"/>
</dbReference>
<sequence>MISTLLAENSEHLIGRTQLFTSIMFATWAFILISITLANFQNGPMVLTEAGLWQRRLHYRAGYPDWLDWTEPEDDPSHYSSWEKRGPELFISRLTGTRPAKKENPVL</sequence>
<keyword evidence="3" id="KW-1185">Reference proteome</keyword>
<organism evidence="2 3">
    <name type="scientific">Paragonimus skrjabini miyazakii</name>
    <dbReference type="NCBI Taxonomy" id="59628"/>
    <lineage>
        <taxon>Eukaryota</taxon>
        <taxon>Metazoa</taxon>
        <taxon>Spiralia</taxon>
        <taxon>Lophotrochozoa</taxon>
        <taxon>Platyhelminthes</taxon>
        <taxon>Trematoda</taxon>
        <taxon>Digenea</taxon>
        <taxon>Plagiorchiida</taxon>
        <taxon>Troglotremata</taxon>
        <taxon>Troglotrematidae</taxon>
        <taxon>Paragonimus</taxon>
    </lineage>
</organism>
<keyword evidence="1" id="KW-0812">Transmembrane</keyword>
<keyword evidence="1" id="KW-1133">Transmembrane helix</keyword>
<dbReference type="AlphaFoldDB" id="A0A8S9YZK4"/>
<comment type="caution">
    <text evidence="2">The sequence shown here is derived from an EMBL/GenBank/DDBJ whole genome shotgun (WGS) entry which is preliminary data.</text>
</comment>
<reference evidence="2" key="1">
    <citation type="submission" date="2019-07" db="EMBL/GenBank/DDBJ databases">
        <title>Annotation for the trematode Paragonimus miyazaki's.</title>
        <authorList>
            <person name="Choi Y.-J."/>
        </authorList>
    </citation>
    <scope>NUCLEOTIDE SEQUENCE</scope>
    <source>
        <strain evidence="2">Japan</strain>
    </source>
</reference>
<feature type="transmembrane region" description="Helical" evidence="1">
    <location>
        <begin position="20"/>
        <end position="40"/>
    </location>
</feature>
<evidence type="ECO:0000313" key="3">
    <source>
        <dbReference type="Proteomes" id="UP000822476"/>
    </source>
</evidence>
<gene>
    <name evidence="2" type="ORF">EG68_04310</name>
</gene>
<keyword evidence="1" id="KW-0472">Membrane</keyword>
<accession>A0A8S9YZK4</accession>
<protein>
    <submittedName>
        <fullName evidence="2">Uncharacterized protein</fullName>
    </submittedName>
</protein>